<name>A0A843YY99_LEUME</name>
<evidence type="ECO:0000313" key="1">
    <source>
        <dbReference type="EMBL" id="MQR27297.1"/>
    </source>
</evidence>
<sequence length="135" mass="15475">MAINITSLVIKSENFIIGKRTYTARYTPEIDEKYSDLMLKTGDLYRRVEKYDEDATLDEQRKLVKDSYQEMFDNSKDYLAAALGQKSADEIVNYADNRAVTVVKIAQAVFEAGQSDELKQKYGNNRAQRRSKGND</sequence>
<dbReference type="AlphaFoldDB" id="A0A843YY99"/>
<dbReference type="Proteomes" id="UP000469952">
    <property type="component" value="Unassembled WGS sequence"/>
</dbReference>
<accession>A0A843YY99</accession>
<dbReference type="EMBL" id="WIPA01000014">
    <property type="protein sequence ID" value="MQR27297.1"/>
    <property type="molecule type" value="Genomic_DNA"/>
</dbReference>
<dbReference type="RefSeq" id="WP_153245454.1">
    <property type="nucleotide sequence ID" value="NZ_WIPA01000014.1"/>
</dbReference>
<comment type="caution">
    <text evidence="1">The sequence shown here is derived from an EMBL/GenBank/DDBJ whole genome shotgun (WGS) entry which is preliminary data.</text>
</comment>
<organism evidence="1 2">
    <name type="scientific">Leuconostoc mesenteroides</name>
    <dbReference type="NCBI Taxonomy" id="1245"/>
    <lineage>
        <taxon>Bacteria</taxon>
        <taxon>Bacillati</taxon>
        <taxon>Bacillota</taxon>
        <taxon>Bacilli</taxon>
        <taxon>Lactobacillales</taxon>
        <taxon>Lactobacillaceae</taxon>
        <taxon>Leuconostoc</taxon>
    </lineage>
</organism>
<proteinExistence type="predicted"/>
<evidence type="ECO:0000313" key="2">
    <source>
        <dbReference type="Proteomes" id="UP000469952"/>
    </source>
</evidence>
<reference evidence="1 2" key="1">
    <citation type="submission" date="2019-10" db="EMBL/GenBank/DDBJ databases">
        <title>WGS of Leuconostoc mesenteroides.</title>
        <authorList>
            <person name="Melo Bolivar J."/>
            <person name="Marino-Ramirez L."/>
            <person name="Villamil Diaz L.M."/>
        </authorList>
    </citation>
    <scope>NUCLEOTIDE SEQUENCE [LARGE SCALE GENOMIC DNA]</scope>
    <source>
        <strain evidence="1 2">M11</strain>
    </source>
</reference>
<gene>
    <name evidence="1" type="ORF">GFV13_08495</name>
</gene>
<protein>
    <submittedName>
        <fullName evidence="1">Uncharacterized protein</fullName>
    </submittedName>
</protein>